<gene>
    <name evidence="1" type="ORF">E2C01_031216</name>
</gene>
<reference evidence="1 2" key="1">
    <citation type="submission" date="2019-05" db="EMBL/GenBank/DDBJ databases">
        <title>Another draft genome of Portunus trituberculatus and its Hox gene families provides insights of decapod evolution.</title>
        <authorList>
            <person name="Jeong J.-H."/>
            <person name="Song I."/>
            <person name="Kim S."/>
            <person name="Choi T."/>
            <person name="Kim D."/>
            <person name="Ryu S."/>
            <person name="Kim W."/>
        </authorList>
    </citation>
    <scope>NUCLEOTIDE SEQUENCE [LARGE SCALE GENOMIC DNA]</scope>
    <source>
        <tissue evidence="1">Muscle</tissue>
    </source>
</reference>
<comment type="caution">
    <text evidence="1">The sequence shown here is derived from an EMBL/GenBank/DDBJ whole genome shotgun (WGS) entry which is preliminary data.</text>
</comment>
<dbReference type="AlphaFoldDB" id="A0A5B7EW99"/>
<evidence type="ECO:0000313" key="1">
    <source>
        <dbReference type="EMBL" id="MPC37725.1"/>
    </source>
</evidence>
<evidence type="ECO:0000313" key="2">
    <source>
        <dbReference type="Proteomes" id="UP000324222"/>
    </source>
</evidence>
<sequence>MITDFFHRLHFSTPTLQQVGLMAYIGNSVRASVRDFLALSLVRGHLMLTWDLGAGMCKKQDEVRAE</sequence>
<accession>A0A5B7EW99</accession>
<dbReference type="OrthoDB" id="283575at2759"/>
<dbReference type="EMBL" id="VSRR010003866">
    <property type="protein sequence ID" value="MPC37725.1"/>
    <property type="molecule type" value="Genomic_DNA"/>
</dbReference>
<dbReference type="Proteomes" id="UP000324222">
    <property type="component" value="Unassembled WGS sequence"/>
</dbReference>
<keyword evidence="2" id="KW-1185">Reference proteome</keyword>
<protein>
    <submittedName>
        <fullName evidence="1">Uncharacterized protein</fullName>
    </submittedName>
</protein>
<dbReference type="Gene3D" id="2.60.120.200">
    <property type="match status" value="1"/>
</dbReference>
<organism evidence="1 2">
    <name type="scientific">Portunus trituberculatus</name>
    <name type="common">Swimming crab</name>
    <name type="synonym">Neptunus trituberculatus</name>
    <dbReference type="NCBI Taxonomy" id="210409"/>
    <lineage>
        <taxon>Eukaryota</taxon>
        <taxon>Metazoa</taxon>
        <taxon>Ecdysozoa</taxon>
        <taxon>Arthropoda</taxon>
        <taxon>Crustacea</taxon>
        <taxon>Multicrustacea</taxon>
        <taxon>Malacostraca</taxon>
        <taxon>Eumalacostraca</taxon>
        <taxon>Eucarida</taxon>
        <taxon>Decapoda</taxon>
        <taxon>Pleocyemata</taxon>
        <taxon>Brachyura</taxon>
        <taxon>Eubrachyura</taxon>
        <taxon>Portunoidea</taxon>
        <taxon>Portunidae</taxon>
        <taxon>Portuninae</taxon>
        <taxon>Portunus</taxon>
    </lineage>
</organism>
<name>A0A5B7EW99_PORTR</name>
<proteinExistence type="predicted"/>